<dbReference type="SUPFAM" id="SSF56059">
    <property type="entry name" value="Glutathione synthetase ATP-binding domain-like"/>
    <property type="match status" value="1"/>
</dbReference>
<organism evidence="11 12">
    <name type="scientific">Ophiostoma piceae (strain UAMH 11346)</name>
    <name type="common">Sap stain fungus</name>
    <dbReference type="NCBI Taxonomy" id="1262450"/>
    <lineage>
        <taxon>Eukaryota</taxon>
        <taxon>Fungi</taxon>
        <taxon>Dikarya</taxon>
        <taxon>Ascomycota</taxon>
        <taxon>Pezizomycotina</taxon>
        <taxon>Sordariomycetes</taxon>
        <taxon>Sordariomycetidae</taxon>
        <taxon>Ophiostomatales</taxon>
        <taxon>Ophiostomataceae</taxon>
        <taxon>Ophiostoma</taxon>
    </lineage>
</organism>
<dbReference type="GO" id="GO:0016874">
    <property type="term" value="F:ligase activity"/>
    <property type="evidence" value="ECO:0007669"/>
    <property type="project" value="UniProtKB-KW"/>
</dbReference>
<dbReference type="InterPro" id="IPR050856">
    <property type="entry name" value="Biotin_carboxylase_complex"/>
</dbReference>
<sequence length="1286" mass="137592">MAASNDSGHLRHIRTLLIANRGEIAVRAIKACRKLGVRSIAVLTHTDATSLHATLADEAVVLPGDDSSAYTDGNAILEICKQTNADAIFPGYGFLSENTEFADAATAAGITFVGPSAASIRAMGLKHEARALAEGAGVPVIPGTSLLRSQEHAVSEATRLGFPVMLKATGGGGGMGMQICVSAEEVASAWSNVESRAATLFKNSGVFMERYFPRARHIEIQVAGNGDGTVVAFGERECSLQRRHQKVVEETPSPFVVSHPGLRERMVTAAIAYAAQLHYKSVGTVEFLVDDDTANFFFLEMNTRLQVEHGISELRYGVDLVQLMLCQADFERGGAVGLPAEELKSLVREPSPDDCAIEVRVYAEAPLRDFAPTPGLLQNVVWPKEDGKNSITGVRVDTWVQSGQHISPLYDPLVSKIMVFSPNGREDARHRMLAALSATKLQGTQTNLEYLSALVGSDIFASGQTLTSSLGSFTYESCSVQVIDPGVATTVQDHPGRPSIGHGIPPGGPMDDMSARIANLLVGNETGTEHLEILLSGPELLFHSSAVVSVCGAALEVTLDNSPQPMWSRIVIAKGQTLKLGRIGKGANTGGLRAYLAVKGGFPEVASFLGSKATAPELGFGGVQGRKLQRHDTLTLCPADTSSILRISLPEAAIPKLEKGSVTINCMDGPYNSDDILTPKGRETLCSSSWTVGRDSGRSGVRLSGPQLAWARSSGGGGGSHPSNVFDYGYPHGGVNFTGEAPIIFAKDCPDLGGFVCPITVCLGSMWKVGQLRPGDSVRFNTLSFDDAVALQRAQISFLADVKAWLSGDTTKSPTATALDISTTSAGSDWTKSAAILHQTPAVDNDDGTRLHPRVTYRQGGDTSIMVEYGDQTADLRGTACVHRLAQQLSDAVSTGRLKGVRGEPNFGSLTVRFNALLTDRSDLLAKLIAFDAVIRSGSSREASTQAQVRMPTRRIRLPVCLDHKSLSASAQRYMDSIRPTAAYLPDNVAYLAENNALRDRESVFDALLKTPWLVVAVGFYVGTPILFPLDPWRVLVGQKYNPSRVHTPGGTVGLGGSLLAVYPVDAPGGYQMMGRTLGGWDASGCRPGFTPDQPWLFTPLDVVEFYAVAEPEFDRIWRDYESGRYHFNISDNDDEALDLGAYIATFDAAARDPAYQEWRHTQAAAAATVSEREQKLFDDWTAEKSTNTRANGSDTTAAVGGDDDEDDVTVVKIESPMDANVWKVLVKPGDTLVKGQIVAILEAMKMEINIVAEDSHVGAVVTKVSQPPGSFVSPGTTVIRAKKTD</sequence>
<dbReference type="InterPro" id="IPR011764">
    <property type="entry name" value="Biotin_carboxylation_dom"/>
</dbReference>
<reference evidence="11 12" key="1">
    <citation type="journal article" date="2013" name="BMC Genomics">
        <title>The genome and transcriptome of the pine saprophyte Ophiostoma piceae, and a comparison with the bark beetle-associated pine pathogen Grosmannia clavigera.</title>
        <authorList>
            <person name="Haridas S."/>
            <person name="Wang Y."/>
            <person name="Lim L."/>
            <person name="Massoumi Alamouti S."/>
            <person name="Jackman S."/>
            <person name="Docking R."/>
            <person name="Robertson G."/>
            <person name="Birol I."/>
            <person name="Bohlmann J."/>
            <person name="Breuil C."/>
        </authorList>
    </citation>
    <scope>NUCLEOTIDE SEQUENCE [LARGE SCALE GENOMIC DNA]</scope>
    <source>
        <strain evidence="11 12">UAMH 11346</strain>
    </source>
</reference>
<evidence type="ECO:0000256" key="6">
    <source>
        <dbReference type="ARBA" id="ARBA00023267"/>
    </source>
</evidence>
<dbReference type="InterPro" id="IPR011054">
    <property type="entry name" value="Rudment_hybrid_motif"/>
</dbReference>
<dbReference type="InterPro" id="IPR001882">
    <property type="entry name" value="Biotin_BS"/>
</dbReference>
<dbReference type="InterPro" id="IPR000089">
    <property type="entry name" value="Biotin_lipoyl"/>
</dbReference>
<evidence type="ECO:0000259" key="10">
    <source>
        <dbReference type="PROSITE" id="PS50979"/>
    </source>
</evidence>
<evidence type="ECO:0000256" key="3">
    <source>
        <dbReference type="ARBA" id="ARBA00022741"/>
    </source>
</evidence>
<dbReference type="InterPro" id="IPR005482">
    <property type="entry name" value="Biotin_COase_C"/>
</dbReference>
<dbReference type="Gene3D" id="2.40.50.100">
    <property type="match status" value="1"/>
</dbReference>
<dbReference type="SUPFAM" id="SSF51246">
    <property type="entry name" value="Rudiment single hybrid motif"/>
    <property type="match status" value="1"/>
</dbReference>
<dbReference type="OMA" id="TLQMWNR"/>
<dbReference type="eggNOG" id="KOG0238">
    <property type="taxonomic scope" value="Eukaryota"/>
</dbReference>
<dbReference type="Gene3D" id="3.30.470.20">
    <property type="entry name" value="ATP-grasp fold, B domain"/>
    <property type="match status" value="1"/>
</dbReference>
<accession>S3CTT0</accession>
<keyword evidence="5 7" id="KW-0067">ATP-binding</keyword>
<dbReference type="SUPFAM" id="SSF52440">
    <property type="entry name" value="PreATP-grasp domain"/>
    <property type="match status" value="1"/>
</dbReference>
<dbReference type="OrthoDB" id="196847at2759"/>
<dbReference type="Gene3D" id="2.40.100.10">
    <property type="entry name" value="Cyclophilin-like"/>
    <property type="match status" value="2"/>
</dbReference>
<dbReference type="PROSITE" id="PS50979">
    <property type="entry name" value="BC"/>
    <property type="match status" value="1"/>
</dbReference>
<dbReference type="GO" id="GO:0016787">
    <property type="term" value="F:hydrolase activity"/>
    <property type="evidence" value="ECO:0007669"/>
    <property type="project" value="UniProtKB-KW"/>
</dbReference>
<dbReference type="HOGENOM" id="CLU_002162_0_1_1"/>
<keyword evidence="12" id="KW-1185">Reference proteome</keyword>
<evidence type="ECO:0000313" key="11">
    <source>
        <dbReference type="EMBL" id="EPE04105.1"/>
    </source>
</evidence>
<dbReference type="CDD" id="cd06850">
    <property type="entry name" value="biotinyl_domain"/>
    <property type="match status" value="1"/>
</dbReference>
<keyword evidence="4" id="KW-0378">Hydrolase</keyword>
<proteinExistence type="predicted"/>
<dbReference type="PROSITE" id="PS00867">
    <property type="entry name" value="CPSASE_2"/>
    <property type="match status" value="1"/>
</dbReference>
<keyword evidence="6" id="KW-0092">Biotin</keyword>
<protein>
    <submittedName>
        <fullName evidence="11">Urea carboxylase</fullName>
    </submittedName>
</protein>
<evidence type="ECO:0000256" key="4">
    <source>
        <dbReference type="ARBA" id="ARBA00022801"/>
    </source>
</evidence>
<dbReference type="PANTHER" id="PTHR18866:SF128">
    <property type="entry name" value="UREA AMIDOLYASE"/>
    <property type="match status" value="1"/>
</dbReference>
<feature type="domain" description="Lipoyl-binding" evidence="8">
    <location>
        <begin position="1209"/>
        <end position="1283"/>
    </location>
</feature>
<dbReference type="GO" id="GO:0005524">
    <property type="term" value="F:ATP binding"/>
    <property type="evidence" value="ECO:0007669"/>
    <property type="project" value="UniProtKB-UniRule"/>
</dbReference>
<dbReference type="Pfam" id="PF02682">
    <property type="entry name" value="CT_C_D"/>
    <property type="match status" value="1"/>
</dbReference>
<evidence type="ECO:0000259" key="8">
    <source>
        <dbReference type="PROSITE" id="PS50968"/>
    </source>
</evidence>
<evidence type="ECO:0000256" key="1">
    <source>
        <dbReference type="ARBA" id="ARBA00001953"/>
    </source>
</evidence>
<feature type="domain" description="ATP-grasp" evidence="9">
    <location>
        <begin position="130"/>
        <end position="329"/>
    </location>
</feature>
<dbReference type="Gene3D" id="3.30.1360.40">
    <property type="match status" value="1"/>
</dbReference>
<dbReference type="SUPFAM" id="SSF50891">
    <property type="entry name" value="Cyclophilin-like"/>
    <property type="match status" value="2"/>
</dbReference>
<dbReference type="PROSITE" id="PS50968">
    <property type="entry name" value="BIOTINYL_LIPOYL"/>
    <property type="match status" value="1"/>
</dbReference>
<dbReference type="Proteomes" id="UP000016923">
    <property type="component" value="Unassembled WGS sequence"/>
</dbReference>
<dbReference type="SMART" id="SM00797">
    <property type="entry name" value="AHS2"/>
    <property type="match status" value="1"/>
</dbReference>
<feature type="domain" description="Biotin carboxylation" evidence="10">
    <location>
        <begin position="12"/>
        <end position="475"/>
    </location>
</feature>
<dbReference type="InterPro" id="IPR016185">
    <property type="entry name" value="PreATP-grasp_dom_sf"/>
</dbReference>
<dbReference type="Pfam" id="PF00364">
    <property type="entry name" value="Biotin_lipoyl"/>
    <property type="match status" value="1"/>
</dbReference>
<keyword evidence="3 7" id="KW-0547">Nucleotide-binding</keyword>
<dbReference type="SMART" id="SM00796">
    <property type="entry name" value="AHS1"/>
    <property type="match status" value="1"/>
</dbReference>
<dbReference type="Pfam" id="PF02786">
    <property type="entry name" value="CPSase_L_D2"/>
    <property type="match status" value="1"/>
</dbReference>
<dbReference type="EMBL" id="KE148162">
    <property type="protein sequence ID" value="EPE04105.1"/>
    <property type="molecule type" value="Genomic_DNA"/>
</dbReference>
<evidence type="ECO:0000256" key="5">
    <source>
        <dbReference type="ARBA" id="ARBA00022840"/>
    </source>
</evidence>
<keyword evidence="2" id="KW-0436">Ligase</keyword>
<dbReference type="Pfam" id="PF02785">
    <property type="entry name" value="Biotin_carb_C"/>
    <property type="match status" value="1"/>
</dbReference>
<gene>
    <name evidence="11" type="ORF">F503_04620</name>
</gene>
<dbReference type="InterPro" id="IPR003778">
    <property type="entry name" value="CT_A_B"/>
</dbReference>
<dbReference type="STRING" id="1262450.S3CTT0"/>
<evidence type="ECO:0000256" key="7">
    <source>
        <dbReference type="PROSITE-ProRule" id="PRU00409"/>
    </source>
</evidence>
<dbReference type="PROSITE" id="PS00866">
    <property type="entry name" value="CPSASE_1"/>
    <property type="match status" value="1"/>
</dbReference>
<dbReference type="PANTHER" id="PTHR18866">
    <property type="entry name" value="CARBOXYLASE:PYRUVATE/ACETYL-COA/PROPIONYL-COA CARBOXYLASE"/>
    <property type="match status" value="1"/>
</dbReference>
<dbReference type="SUPFAM" id="SSF51230">
    <property type="entry name" value="Single hybrid motif"/>
    <property type="match status" value="1"/>
</dbReference>
<comment type="cofactor">
    <cofactor evidence="1">
        <name>biotin</name>
        <dbReference type="ChEBI" id="CHEBI:57586"/>
    </cofactor>
</comment>
<evidence type="ECO:0000256" key="2">
    <source>
        <dbReference type="ARBA" id="ARBA00022598"/>
    </source>
</evidence>
<dbReference type="Pfam" id="PF02626">
    <property type="entry name" value="CT_A_B"/>
    <property type="match status" value="1"/>
</dbReference>
<dbReference type="InterPro" id="IPR005479">
    <property type="entry name" value="CPAse_ATP-bd"/>
</dbReference>
<dbReference type="VEuPathDB" id="FungiDB:F503_04620"/>
<dbReference type="SUPFAM" id="SSF160467">
    <property type="entry name" value="PH0987 N-terminal domain-like"/>
    <property type="match status" value="1"/>
</dbReference>
<dbReference type="InterPro" id="IPR011761">
    <property type="entry name" value="ATP-grasp"/>
</dbReference>
<dbReference type="InterPro" id="IPR029000">
    <property type="entry name" value="Cyclophilin-like_dom_sf"/>
</dbReference>
<dbReference type="PROSITE" id="PS00188">
    <property type="entry name" value="BIOTIN"/>
    <property type="match status" value="1"/>
</dbReference>
<name>S3CTT0_OPHP1</name>
<dbReference type="InterPro" id="IPR011053">
    <property type="entry name" value="Single_hybrid_motif"/>
</dbReference>
<dbReference type="PROSITE" id="PS50975">
    <property type="entry name" value="ATP_GRASP"/>
    <property type="match status" value="1"/>
</dbReference>
<dbReference type="GO" id="GO:0046872">
    <property type="term" value="F:metal ion binding"/>
    <property type="evidence" value="ECO:0007669"/>
    <property type="project" value="InterPro"/>
</dbReference>
<evidence type="ECO:0000259" key="9">
    <source>
        <dbReference type="PROSITE" id="PS50975"/>
    </source>
</evidence>
<dbReference type="InterPro" id="IPR005481">
    <property type="entry name" value="BC-like_N"/>
</dbReference>
<dbReference type="InterPro" id="IPR003833">
    <property type="entry name" value="CT_C_D"/>
</dbReference>
<evidence type="ECO:0000313" key="12">
    <source>
        <dbReference type="Proteomes" id="UP000016923"/>
    </source>
</evidence>
<dbReference type="Pfam" id="PF00289">
    <property type="entry name" value="Biotin_carb_N"/>
    <property type="match status" value="1"/>
</dbReference>
<dbReference type="SMART" id="SM00878">
    <property type="entry name" value="Biotin_carb_C"/>
    <property type="match status" value="1"/>
</dbReference>